<dbReference type="InterPro" id="IPR008271">
    <property type="entry name" value="Ser/Thr_kinase_AS"/>
</dbReference>
<dbReference type="Pfam" id="PF00069">
    <property type="entry name" value="Pkinase"/>
    <property type="match status" value="1"/>
</dbReference>
<evidence type="ECO:0000256" key="1">
    <source>
        <dbReference type="ARBA" id="ARBA00012513"/>
    </source>
</evidence>
<evidence type="ECO:0000256" key="4">
    <source>
        <dbReference type="ARBA" id="ARBA00022729"/>
    </source>
</evidence>
<comment type="caution">
    <text evidence="15">The sequence shown here is derived from an EMBL/GenBank/DDBJ whole genome shotgun (WGS) entry which is preliminary data.</text>
</comment>
<evidence type="ECO:0000256" key="6">
    <source>
        <dbReference type="ARBA" id="ARBA00022777"/>
    </source>
</evidence>
<evidence type="ECO:0000256" key="3">
    <source>
        <dbReference type="ARBA" id="ARBA00022679"/>
    </source>
</evidence>
<keyword evidence="16" id="KW-1185">Reference proteome</keyword>
<keyword evidence="12" id="KW-0472">Membrane</keyword>
<evidence type="ECO:0000256" key="10">
    <source>
        <dbReference type="ARBA" id="ARBA00048679"/>
    </source>
</evidence>
<keyword evidence="2" id="KW-0723">Serine/threonine-protein kinase</keyword>
<comment type="caution">
    <text evidence="11">Lacks conserved residue(s) required for the propagation of feature annotation.</text>
</comment>
<reference evidence="15" key="1">
    <citation type="journal article" date="2017" name="Nature">
        <title>The sunflower genome provides insights into oil metabolism, flowering and Asterid evolution.</title>
        <authorList>
            <person name="Badouin H."/>
            <person name="Gouzy J."/>
            <person name="Grassa C.J."/>
            <person name="Murat F."/>
            <person name="Staton S.E."/>
            <person name="Cottret L."/>
            <person name="Lelandais-Briere C."/>
            <person name="Owens G.L."/>
            <person name="Carrere S."/>
            <person name="Mayjonade B."/>
            <person name="Legrand L."/>
            <person name="Gill N."/>
            <person name="Kane N.C."/>
            <person name="Bowers J.E."/>
            <person name="Hubner S."/>
            <person name="Bellec A."/>
            <person name="Berard A."/>
            <person name="Berges H."/>
            <person name="Blanchet N."/>
            <person name="Boniface M.C."/>
            <person name="Brunel D."/>
            <person name="Catrice O."/>
            <person name="Chaidir N."/>
            <person name="Claudel C."/>
            <person name="Donnadieu C."/>
            <person name="Faraut T."/>
            <person name="Fievet G."/>
            <person name="Helmstetter N."/>
            <person name="King M."/>
            <person name="Knapp S.J."/>
            <person name="Lai Z."/>
            <person name="Le Paslier M.C."/>
            <person name="Lippi Y."/>
            <person name="Lorenzon L."/>
            <person name="Mandel J.R."/>
            <person name="Marage G."/>
            <person name="Marchand G."/>
            <person name="Marquand E."/>
            <person name="Bret-Mestries E."/>
            <person name="Morien E."/>
            <person name="Nambeesan S."/>
            <person name="Nguyen T."/>
            <person name="Pegot-Espagnet P."/>
            <person name="Pouilly N."/>
            <person name="Raftis F."/>
            <person name="Sallet E."/>
            <person name="Schiex T."/>
            <person name="Thomas J."/>
            <person name="Vandecasteele C."/>
            <person name="Vares D."/>
            <person name="Vear F."/>
            <person name="Vautrin S."/>
            <person name="Crespi M."/>
            <person name="Mangin B."/>
            <person name="Burke J.M."/>
            <person name="Salse J."/>
            <person name="Munos S."/>
            <person name="Vincourt P."/>
            <person name="Rieseberg L.H."/>
            <person name="Langlade N.B."/>
        </authorList>
    </citation>
    <scope>NUCLEOTIDE SEQUENCE</scope>
    <source>
        <tissue evidence="15">Leaves</tissue>
    </source>
</reference>
<keyword evidence="4" id="KW-0732">Signal</keyword>
<keyword evidence="7" id="KW-0067">ATP-binding</keyword>
<keyword evidence="5" id="KW-0547">Nucleotide-binding</keyword>
<proteinExistence type="predicted"/>
<evidence type="ECO:0000313" key="16">
    <source>
        <dbReference type="Proteomes" id="UP000215914"/>
    </source>
</evidence>
<dbReference type="Gramene" id="mRNA:HanXRQr2_Chr12g0540991">
    <property type="protein sequence ID" value="mRNA:HanXRQr2_Chr12g0540991"/>
    <property type="gene ID" value="HanXRQr2_Chr12g0540991"/>
</dbReference>
<dbReference type="AlphaFoldDB" id="A0A9K3HGG9"/>
<feature type="transmembrane region" description="Helical" evidence="12">
    <location>
        <begin position="250"/>
        <end position="269"/>
    </location>
</feature>
<keyword evidence="8" id="KW-1015">Disulfide bond</keyword>
<evidence type="ECO:0000256" key="11">
    <source>
        <dbReference type="PROSITE-ProRule" id="PRU00076"/>
    </source>
</evidence>
<dbReference type="PROSITE" id="PS50011">
    <property type="entry name" value="PROTEIN_KINASE_DOM"/>
    <property type="match status" value="1"/>
</dbReference>
<evidence type="ECO:0000256" key="12">
    <source>
        <dbReference type="SAM" id="Phobius"/>
    </source>
</evidence>
<feature type="domain" description="EGF-like" evidence="14">
    <location>
        <begin position="111"/>
        <end position="147"/>
    </location>
</feature>
<sequence length="600" mass="68149">MTSWKSPDDPSVGVYSDIHDTNGYPQNLRFQGEVLIGRLGPWHGLGFSGFPLDKTNQIYSLDFVMNENEIYHIYKLTSSIVQRIILTWDGRTLTLQWIERIQDWIVYAESEVDNCDRFSLCGAYGICNINKHPPCSCMQGFEPRHPEEWEGSDWASGCKRREPLTCGDGKGDGFLKIPGVKPAKGTAFVQVMQILDIRNGGSGCLLWLDELLDTRVYDGDQDLYIRLAASELEGVVNSRSNFNKEKRTHIVVLITSSVVPLLFAVAYAFRKIKKRPHMKSQGKWYVYDEKNTSLQIEQLDDLQFFSLYEVARATDNFSVSNKIGQGGFGPVYKGVLKNGIEIAVKRLSETSQQGLSEFYNEIICIAKLQHRNLVKLLGYRVDEIELILIYEYMTNKSLDWFLFALGVLYLHQDSRLQIVHRDLKAGNILLDGDMNPKISDFGLARKFVGYHCEDKESGWNIYALQGHFSIKSDVFSFSVLMLEIICGQRIREFSHGERYDNLLGHAWRLYKEGRTVELMSGSLQASCVVSEVLRSIHVALLCVQNHAEDRPTMLSVVLMLVGEGALPEPKQPAYFNEENCRELKILPSVAGCTITLLYAR</sequence>
<evidence type="ECO:0000256" key="8">
    <source>
        <dbReference type="ARBA" id="ARBA00023157"/>
    </source>
</evidence>
<name>A0A9K3HGG9_HELAN</name>
<protein>
    <recommendedName>
        <fullName evidence="1">non-specific serine/threonine protein kinase</fullName>
        <ecNumber evidence="1">2.7.11.1</ecNumber>
    </recommendedName>
</protein>
<keyword evidence="11" id="KW-0245">EGF-like domain</keyword>
<evidence type="ECO:0000256" key="7">
    <source>
        <dbReference type="ARBA" id="ARBA00022840"/>
    </source>
</evidence>
<keyword evidence="12" id="KW-1133">Transmembrane helix</keyword>
<comment type="catalytic activity">
    <reaction evidence="9">
        <text>L-threonyl-[protein] + ATP = O-phospho-L-threonyl-[protein] + ADP + H(+)</text>
        <dbReference type="Rhea" id="RHEA:46608"/>
        <dbReference type="Rhea" id="RHEA-COMP:11060"/>
        <dbReference type="Rhea" id="RHEA-COMP:11605"/>
        <dbReference type="ChEBI" id="CHEBI:15378"/>
        <dbReference type="ChEBI" id="CHEBI:30013"/>
        <dbReference type="ChEBI" id="CHEBI:30616"/>
        <dbReference type="ChEBI" id="CHEBI:61977"/>
        <dbReference type="ChEBI" id="CHEBI:456216"/>
        <dbReference type="EC" id="2.7.11.1"/>
    </reaction>
</comment>
<dbReference type="GO" id="GO:0048544">
    <property type="term" value="P:recognition of pollen"/>
    <property type="evidence" value="ECO:0007669"/>
    <property type="project" value="InterPro"/>
</dbReference>
<gene>
    <name evidence="15" type="ORF">HanXRQr2_Chr12g0540991</name>
</gene>
<dbReference type="GO" id="GO:0005524">
    <property type="term" value="F:ATP binding"/>
    <property type="evidence" value="ECO:0007669"/>
    <property type="project" value="UniProtKB-KW"/>
</dbReference>
<keyword evidence="3 15" id="KW-0808">Transferase</keyword>
<dbReference type="Pfam" id="PF00954">
    <property type="entry name" value="S_locus_glycop"/>
    <property type="match status" value="1"/>
</dbReference>
<dbReference type="PROSITE" id="PS00108">
    <property type="entry name" value="PROTEIN_KINASE_ST"/>
    <property type="match status" value="1"/>
</dbReference>
<dbReference type="PROSITE" id="PS50026">
    <property type="entry name" value="EGF_3"/>
    <property type="match status" value="1"/>
</dbReference>
<dbReference type="FunFam" id="3.30.200.20:FF:001238">
    <property type="entry name" value="Os08g0179000 protein"/>
    <property type="match status" value="1"/>
</dbReference>
<dbReference type="Gene3D" id="1.10.510.10">
    <property type="entry name" value="Transferase(Phosphotransferase) domain 1"/>
    <property type="match status" value="1"/>
</dbReference>
<dbReference type="InterPro" id="IPR000858">
    <property type="entry name" value="S_locus_glycoprot_dom"/>
</dbReference>
<evidence type="ECO:0000256" key="5">
    <source>
        <dbReference type="ARBA" id="ARBA00022741"/>
    </source>
</evidence>
<feature type="domain" description="Protein kinase" evidence="13">
    <location>
        <begin position="317"/>
        <end position="566"/>
    </location>
</feature>
<dbReference type="FunFam" id="1.10.510.10:FF:001023">
    <property type="entry name" value="Os07g0541700 protein"/>
    <property type="match status" value="1"/>
</dbReference>
<dbReference type="EMBL" id="MNCJ02000327">
    <property type="protein sequence ID" value="KAF5777885.1"/>
    <property type="molecule type" value="Genomic_DNA"/>
</dbReference>
<dbReference type="PANTHER" id="PTHR27002:SF932">
    <property type="entry name" value="RECEPTOR-LIKE SERINE_THREONINE-PROTEIN KINASE"/>
    <property type="match status" value="1"/>
</dbReference>
<dbReference type="Proteomes" id="UP000215914">
    <property type="component" value="Unassembled WGS sequence"/>
</dbReference>
<dbReference type="SUPFAM" id="SSF56112">
    <property type="entry name" value="Protein kinase-like (PK-like)"/>
    <property type="match status" value="1"/>
</dbReference>
<comment type="catalytic activity">
    <reaction evidence="10">
        <text>L-seryl-[protein] + ATP = O-phospho-L-seryl-[protein] + ADP + H(+)</text>
        <dbReference type="Rhea" id="RHEA:17989"/>
        <dbReference type="Rhea" id="RHEA-COMP:9863"/>
        <dbReference type="Rhea" id="RHEA-COMP:11604"/>
        <dbReference type="ChEBI" id="CHEBI:15378"/>
        <dbReference type="ChEBI" id="CHEBI:29999"/>
        <dbReference type="ChEBI" id="CHEBI:30616"/>
        <dbReference type="ChEBI" id="CHEBI:83421"/>
        <dbReference type="ChEBI" id="CHEBI:456216"/>
        <dbReference type="EC" id="2.7.11.1"/>
    </reaction>
</comment>
<evidence type="ECO:0000256" key="2">
    <source>
        <dbReference type="ARBA" id="ARBA00022527"/>
    </source>
</evidence>
<dbReference type="SMART" id="SM00220">
    <property type="entry name" value="S_TKc"/>
    <property type="match status" value="1"/>
</dbReference>
<organism evidence="15 16">
    <name type="scientific">Helianthus annuus</name>
    <name type="common">Common sunflower</name>
    <dbReference type="NCBI Taxonomy" id="4232"/>
    <lineage>
        <taxon>Eukaryota</taxon>
        <taxon>Viridiplantae</taxon>
        <taxon>Streptophyta</taxon>
        <taxon>Embryophyta</taxon>
        <taxon>Tracheophyta</taxon>
        <taxon>Spermatophyta</taxon>
        <taxon>Magnoliopsida</taxon>
        <taxon>eudicotyledons</taxon>
        <taxon>Gunneridae</taxon>
        <taxon>Pentapetalae</taxon>
        <taxon>asterids</taxon>
        <taxon>campanulids</taxon>
        <taxon>Asterales</taxon>
        <taxon>Asteraceae</taxon>
        <taxon>Asteroideae</taxon>
        <taxon>Heliantheae alliance</taxon>
        <taxon>Heliantheae</taxon>
        <taxon>Helianthus</taxon>
    </lineage>
</organism>
<keyword evidence="12" id="KW-0812">Transmembrane</keyword>
<dbReference type="PANTHER" id="PTHR27002">
    <property type="entry name" value="RECEPTOR-LIKE SERINE/THREONINE-PROTEIN KINASE SD1-8"/>
    <property type="match status" value="1"/>
</dbReference>
<accession>A0A9K3HGG9</accession>
<evidence type="ECO:0000259" key="13">
    <source>
        <dbReference type="PROSITE" id="PS50011"/>
    </source>
</evidence>
<dbReference type="GO" id="GO:0004674">
    <property type="term" value="F:protein serine/threonine kinase activity"/>
    <property type="evidence" value="ECO:0007669"/>
    <property type="project" value="UniProtKB-KW"/>
</dbReference>
<evidence type="ECO:0000259" key="14">
    <source>
        <dbReference type="PROSITE" id="PS50026"/>
    </source>
</evidence>
<evidence type="ECO:0000313" key="15">
    <source>
        <dbReference type="EMBL" id="KAF5777885.1"/>
    </source>
</evidence>
<dbReference type="InterPro" id="IPR000742">
    <property type="entry name" value="EGF"/>
</dbReference>
<dbReference type="InterPro" id="IPR011009">
    <property type="entry name" value="Kinase-like_dom_sf"/>
</dbReference>
<reference evidence="15" key="2">
    <citation type="submission" date="2020-06" db="EMBL/GenBank/DDBJ databases">
        <title>Helianthus annuus Genome sequencing and assembly Release 2.</title>
        <authorList>
            <person name="Gouzy J."/>
            <person name="Langlade N."/>
            <person name="Munos S."/>
        </authorList>
    </citation>
    <scope>NUCLEOTIDE SEQUENCE</scope>
    <source>
        <tissue evidence="15">Leaves</tissue>
    </source>
</reference>
<dbReference type="Gene3D" id="3.30.200.20">
    <property type="entry name" value="Phosphorylase Kinase, domain 1"/>
    <property type="match status" value="1"/>
</dbReference>
<dbReference type="InterPro" id="IPR000719">
    <property type="entry name" value="Prot_kinase_dom"/>
</dbReference>
<evidence type="ECO:0000256" key="9">
    <source>
        <dbReference type="ARBA" id="ARBA00047899"/>
    </source>
</evidence>
<dbReference type="EC" id="2.7.11.1" evidence="1"/>
<keyword evidence="6" id="KW-0418">Kinase</keyword>